<dbReference type="InterPro" id="IPR001647">
    <property type="entry name" value="HTH_TetR"/>
</dbReference>
<dbReference type="Pfam" id="PF00440">
    <property type="entry name" value="TetR_N"/>
    <property type="match status" value="1"/>
</dbReference>
<dbReference type="PANTHER" id="PTHR30055">
    <property type="entry name" value="HTH-TYPE TRANSCRIPTIONAL REGULATOR RUTR"/>
    <property type="match status" value="1"/>
</dbReference>
<dbReference type="SUPFAM" id="SSF46689">
    <property type="entry name" value="Homeodomain-like"/>
    <property type="match status" value="1"/>
</dbReference>
<dbReference type="PROSITE" id="PS50977">
    <property type="entry name" value="HTH_TETR_2"/>
    <property type="match status" value="1"/>
</dbReference>
<evidence type="ECO:0000313" key="5">
    <source>
        <dbReference type="Proteomes" id="UP000184440"/>
    </source>
</evidence>
<dbReference type="InterPro" id="IPR009057">
    <property type="entry name" value="Homeodomain-like_sf"/>
</dbReference>
<sequence>MSEVVKTNRRTEQARATRRRILTEARELFVRQGYAATTLTEIAAAAGVAVQTLYFHFGNKATVLKEILDVLAVGDDAPVALLDREPSRNALDAPDGPTMLALWVRSGREILGRITPVMTIVREAMGTDPDLAAQWRTNAEQRVIAHRMLTDALAAQDALRPGLTVERATDLVYSLLSPELYALLTVERGWTPDEWEEWATETLRSAILRTR</sequence>
<dbReference type="OrthoDB" id="4823039at2"/>
<proteinExistence type="predicted"/>
<accession>A0A1M7K178</accession>
<dbReference type="PANTHER" id="PTHR30055:SF223">
    <property type="entry name" value="HTH-TYPE TRANSCRIPTIONAL REGULATOR UIDR"/>
    <property type="match status" value="1"/>
</dbReference>
<dbReference type="AlphaFoldDB" id="A0A1M7K178"/>
<name>A0A1M7K178_9ACTN</name>
<evidence type="ECO:0000256" key="2">
    <source>
        <dbReference type="PROSITE-ProRule" id="PRU00335"/>
    </source>
</evidence>
<dbReference type="GO" id="GO:0000976">
    <property type="term" value="F:transcription cis-regulatory region binding"/>
    <property type="evidence" value="ECO:0007669"/>
    <property type="project" value="TreeGrafter"/>
</dbReference>
<evidence type="ECO:0000259" key="3">
    <source>
        <dbReference type="PROSITE" id="PS50977"/>
    </source>
</evidence>
<feature type="domain" description="HTH tetR-type" evidence="3">
    <location>
        <begin position="15"/>
        <end position="75"/>
    </location>
</feature>
<dbReference type="Proteomes" id="UP000184440">
    <property type="component" value="Unassembled WGS sequence"/>
</dbReference>
<gene>
    <name evidence="4" type="ORF">SAMN05443668_101968</name>
</gene>
<dbReference type="InterPro" id="IPR050109">
    <property type="entry name" value="HTH-type_TetR-like_transc_reg"/>
</dbReference>
<evidence type="ECO:0000313" key="4">
    <source>
        <dbReference type="EMBL" id="SHM58931.1"/>
    </source>
</evidence>
<dbReference type="Gene3D" id="1.10.357.10">
    <property type="entry name" value="Tetracycline Repressor, domain 2"/>
    <property type="match status" value="1"/>
</dbReference>
<dbReference type="GO" id="GO:0003700">
    <property type="term" value="F:DNA-binding transcription factor activity"/>
    <property type="evidence" value="ECO:0007669"/>
    <property type="project" value="TreeGrafter"/>
</dbReference>
<organism evidence="4 5">
    <name type="scientific">Cryptosporangium aurantiacum</name>
    <dbReference type="NCBI Taxonomy" id="134849"/>
    <lineage>
        <taxon>Bacteria</taxon>
        <taxon>Bacillati</taxon>
        <taxon>Actinomycetota</taxon>
        <taxon>Actinomycetes</taxon>
        <taxon>Cryptosporangiales</taxon>
        <taxon>Cryptosporangiaceae</taxon>
        <taxon>Cryptosporangium</taxon>
    </lineage>
</organism>
<dbReference type="PRINTS" id="PR00455">
    <property type="entry name" value="HTHTETR"/>
</dbReference>
<dbReference type="EMBL" id="FRCS01000001">
    <property type="protein sequence ID" value="SHM58931.1"/>
    <property type="molecule type" value="Genomic_DNA"/>
</dbReference>
<keyword evidence="1 2" id="KW-0238">DNA-binding</keyword>
<evidence type="ECO:0000256" key="1">
    <source>
        <dbReference type="ARBA" id="ARBA00023125"/>
    </source>
</evidence>
<reference evidence="4 5" key="1">
    <citation type="submission" date="2016-11" db="EMBL/GenBank/DDBJ databases">
        <authorList>
            <person name="Jaros S."/>
            <person name="Januszkiewicz K."/>
            <person name="Wedrychowicz H."/>
        </authorList>
    </citation>
    <scope>NUCLEOTIDE SEQUENCE [LARGE SCALE GENOMIC DNA]</scope>
    <source>
        <strain evidence="4 5">DSM 46144</strain>
    </source>
</reference>
<protein>
    <submittedName>
        <fullName evidence="4">Transcriptional regulator, TetR family</fullName>
    </submittedName>
</protein>
<keyword evidence="5" id="KW-1185">Reference proteome</keyword>
<feature type="DNA-binding region" description="H-T-H motif" evidence="2">
    <location>
        <begin position="38"/>
        <end position="57"/>
    </location>
</feature>
<dbReference type="STRING" id="134849.SAMN05443668_101968"/>
<dbReference type="RefSeq" id="WP_073251751.1">
    <property type="nucleotide sequence ID" value="NZ_FRCS01000001.1"/>
</dbReference>